<protein>
    <recommendedName>
        <fullName evidence="4">Wax synthase domain-containing protein</fullName>
    </recommendedName>
</protein>
<feature type="transmembrane region" description="Helical" evidence="1">
    <location>
        <begin position="98"/>
        <end position="118"/>
    </location>
</feature>
<gene>
    <name evidence="2" type="ORF">QBC42DRAFT_299651</name>
</gene>
<sequence>MLSFKFLFGSFFIARVCCGASGTTAVAVQAILDPIRHNKTALGLIRGPPWVLSSEIRGTSSILWSCLVTLVACIYTALHLNVPDKQGRRAQLFAKANWVLSALLAPEVLIYVALNQFLEARRLRRELRLIAAKAAAAGIYGSSDPPMNCYPQAAAAEAVPGRKTHPAPPSPIEEFDLRYCYFVIMGGLRAYIKDIKPAGAPDDYFSLSADAVISLARRGHWISVPPSRIEDKSKAGTVQKCLVLMQLIWMVMQCIVRAVSGLPISLLEVHTMFHVVCTVIVYGLWMKKPMDIRDPEVVNHNDREIKGFLALVAELEWGCLDLDGCNAVVYPAQSSAAAIPAVALNDRYMTLEPASCAEGESPRSVQWVTQKGEEQSHHLLDGQAVPCGVGIAFSNQPPEYKQPIRFTARDNARWEAMMPFIDSICTLQRPYRWIDCAKEARKDVSNAVNFTGNLWFPDWKDKDGRVLNTLFGFARSGADVSRTSKATSRLLRVLEIALPMVYGGLHLTWTSEFPTPLESVLWKISCGFVAGGLLVGWAIQRAAIDPINVRLGLLFGRDVANKTQGTLFWGIMVFVFSVYVTARGFIVVESFISLRAMPIGVFVTPAWLQMIPHL</sequence>
<keyword evidence="3" id="KW-1185">Reference proteome</keyword>
<comment type="caution">
    <text evidence="2">The sequence shown here is derived from an EMBL/GenBank/DDBJ whole genome shotgun (WGS) entry which is preliminary data.</text>
</comment>
<organism evidence="2 3">
    <name type="scientific">Cladorrhinum samala</name>
    <dbReference type="NCBI Taxonomy" id="585594"/>
    <lineage>
        <taxon>Eukaryota</taxon>
        <taxon>Fungi</taxon>
        <taxon>Dikarya</taxon>
        <taxon>Ascomycota</taxon>
        <taxon>Pezizomycotina</taxon>
        <taxon>Sordariomycetes</taxon>
        <taxon>Sordariomycetidae</taxon>
        <taxon>Sordariales</taxon>
        <taxon>Podosporaceae</taxon>
        <taxon>Cladorrhinum</taxon>
    </lineage>
</organism>
<evidence type="ECO:0008006" key="4">
    <source>
        <dbReference type="Google" id="ProtNLM"/>
    </source>
</evidence>
<proteinExistence type="predicted"/>
<feature type="transmembrane region" description="Helical" evidence="1">
    <location>
        <begin position="565"/>
        <end position="586"/>
    </location>
</feature>
<evidence type="ECO:0000256" key="1">
    <source>
        <dbReference type="SAM" id="Phobius"/>
    </source>
</evidence>
<reference evidence="2" key="2">
    <citation type="submission" date="2023-06" db="EMBL/GenBank/DDBJ databases">
        <authorList>
            <consortium name="Lawrence Berkeley National Laboratory"/>
            <person name="Mondo S.J."/>
            <person name="Hensen N."/>
            <person name="Bonometti L."/>
            <person name="Westerberg I."/>
            <person name="Brannstrom I.O."/>
            <person name="Guillou S."/>
            <person name="Cros-Aarteil S."/>
            <person name="Calhoun S."/>
            <person name="Haridas S."/>
            <person name="Kuo A."/>
            <person name="Pangilinan J."/>
            <person name="Riley R."/>
            <person name="Labutti K."/>
            <person name="Andreopoulos B."/>
            <person name="Lipzen A."/>
            <person name="Chen C."/>
            <person name="Yanf M."/>
            <person name="Daum C."/>
            <person name="Ng V."/>
            <person name="Clum A."/>
            <person name="Steindorff A."/>
            <person name="Ohm R."/>
            <person name="Martin F."/>
            <person name="Silar P."/>
            <person name="Natvig D."/>
            <person name="Lalanne C."/>
            <person name="Gautier V."/>
            <person name="Ament-Velasquez S.L."/>
            <person name="Kruys A."/>
            <person name="Hutchinson M.I."/>
            <person name="Powell A.J."/>
            <person name="Barry K."/>
            <person name="Miller A.N."/>
            <person name="Grigoriev I.V."/>
            <person name="Debuchy R."/>
            <person name="Gladieux P."/>
            <person name="Thoren M.H."/>
            <person name="Johannesson H."/>
        </authorList>
    </citation>
    <scope>NUCLEOTIDE SEQUENCE</scope>
    <source>
        <strain evidence="2">PSN324</strain>
    </source>
</reference>
<dbReference type="PANTHER" id="PTHR35043">
    <property type="entry name" value="TRANSCRIPTION FACTOR DOMAIN-CONTAINING PROTEIN"/>
    <property type="match status" value="1"/>
</dbReference>
<name>A0AAV9HH19_9PEZI</name>
<keyword evidence="1" id="KW-0812">Transmembrane</keyword>
<dbReference type="EMBL" id="MU865044">
    <property type="protein sequence ID" value="KAK4459181.1"/>
    <property type="molecule type" value="Genomic_DNA"/>
</dbReference>
<keyword evidence="1" id="KW-0472">Membrane</keyword>
<feature type="transmembrane region" description="Helical" evidence="1">
    <location>
        <begin position="61"/>
        <end position="78"/>
    </location>
</feature>
<keyword evidence="1" id="KW-1133">Transmembrane helix</keyword>
<dbReference type="Proteomes" id="UP001321749">
    <property type="component" value="Unassembled WGS sequence"/>
</dbReference>
<feature type="transmembrane region" description="Helical" evidence="1">
    <location>
        <begin position="6"/>
        <end position="32"/>
    </location>
</feature>
<dbReference type="AlphaFoldDB" id="A0AAV9HH19"/>
<reference evidence="2" key="1">
    <citation type="journal article" date="2023" name="Mol. Phylogenet. Evol.">
        <title>Genome-scale phylogeny and comparative genomics of the fungal order Sordariales.</title>
        <authorList>
            <person name="Hensen N."/>
            <person name="Bonometti L."/>
            <person name="Westerberg I."/>
            <person name="Brannstrom I.O."/>
            <person name="Guillou S."/>
            <person name="Cros-Aarteil S."/>
            <person name="Calhoun S."/>
            <person name="Haridas S."/>
            <person name="Kuo A."/>
            <person name="Mondo S."/>
            <person name="Pangilinan J."/>
            <person name="Riley R."/>
            <person name="LaButti K."/>
            <person name="Andreopoulos B."/>
            <person name="Lipzen A."/>
            <person name="Chen C."/>
            <person name="Yan M."/>
            <person name="Daum C."/>
            <person name="Ng V."/>
            <person name="Clum A."/>
            <person name="Steindorff A."/>
            <person name="Ohm R.A."/>
            <person name="Martin F."/>
            <person name="Silar P."/>
            <person name="Natvig D.O."/>
            <person name="Lalanne C."/>
            <person name="Gautier V."/>
            <person name="Ament-Velasquez S.L."/>
            <person name="Kruys A."/>
            <person name="Hutchinson M.I."/>
            <person name="Powell A.J."/>
            <person name="Barry K."/>
            <person name="Miller A.N."/>
            <person name="Grigoriev I.V."/>
            <person name="Debuchy R."/>
            <person name="Gladieux P."/>
            <person name="Hiltunen Thoren M."/>
            <person name="Johannesson H."/>
        </authorList>
    </citation>
    <scope>NUCLEOTIDE SEQUENCE</scope>
    <source>
        <strain evidence="2">PSN324</strain>
    </source>
</reference>
<dbReference type="PANTHER" id="PTHR35043:SF7">
    <property type="entry name" value="TRANSCRIPTION FACTOR DOMAIN-CONTAINING PROTEIN"/>
    <property type="match status" value="1"/>
</dbReference>
<evidence type="ECO:0000313" key="2">
    <source>
        <dbReference type="EMBL" id="KAK4459181.1"/>
    </source>
</evidence>
<evidence type="ECO:0000313" key="3">
    <source>
        <dbReference type="Proteomes" id="UP001321749"/>
    </source>
</evidence>
<accession>A0AAV9HH19</accession>